<organism evidence="1 2">
    <name type="scientific">Vagococcus elongatus</name>
    <dbReference type="NCBI Taxonomy" id="180344"/>
    <lineage>
        <taxon>Bacteria</taxon>
        <taxon>Bacillati</taxon>
        <taxon>Bacillota</taxon>
        <taxon>Bacilli</taxon>
        <taxon>Lactobacillales</taxon>
        <taxon>Enterococcaceae</taxon>
        <taxon>Vagococcus</taxon>
    </lineage>
</organism>
<proteinExistence type="predicted"/>
<dbReference type="PANTHER" id="PTHR10000">
    <property type="entry name" value="PHOSPHOSERINE PHOSPHATASE"/>
    <property type="match status" value="1"/>
</dbReference>
<dbReference type="RefSeq" id="WP_126806591.1">
    <property type="nucleotide sequence ID" value="NZ_NGKA01000002.1"/>
</dbReference>
<dbReference type="PRINTS" id="PR00119">
    <property type="entry name" value="CATATPASE"/>
</dbReference>
<evidence type="ECO:0000313" key="2">
    <source>
        <dbReference type="Proteomes" id="UP000287605"/>
    </source>
</evidence>
<dbReference type="SFLD" id="SFLDG01140">
    <property type="entry name" value="C2.B:_Phosphomannomutase_and_P"/>
    <property type="match status" value="1"/>
</dbReference>
<dbReference type="OrthoDB" id="9810101at2"/>
<gene>
    <name evidence="1" type="ORF">CBF29_01555</name>
</gene>
<protein>
    <recommendedName>
        <fullName evidence="3">HAD family hydrolase</fullName>
    </recommendedName>
</protein>
<dbReference type="Gene3D" id="3.40.50.1000">
    <property type="entry name" value="HAD superfamily/HAD-like"/>
    <property type="match status" value="1"/>
</dbReference>
<dbReference type="AlphaFoldDB" id="A0A430B4C5"/>
<dbReference type="InterPro" id="IPR036412">
    <property type="entry name" value="HAD-like_sf"/>
</dbReference>
<dbReference type="GO" id="GO:0005829">
    <property type="term" value="C:cytosol"/>
    <property type="evidence" value="ECO:0007669"/>
    <property type="project" value="TreeGrafter"/>
</dbReference>
<name>A0A430B4C5_9ENTE</name>
<dbReference type="NCBIfam" id="TIGR01484">
    <property type="entry name" value="HAD-SF-IIB"/>
    <property type="match status" value="1"/>
</dbReference>
<evidence type="ECO:0008006" key="3">
    <source>
        <dbReference type="Google" id="ProtNLM"/>
    </source>
</evidence>
<dbReference type="SUPFAM" id="SSF56784">
    <property type="entry name" value="HAD-like"/>
    <property type="match status" value="1"/>
</dbReference>
<dbReference type="GO" id="GO:0000287">
    <property type="term" value="F:magnesium ion binding"/>
    <property type="evidence" value="ECO:0007669"/>
    <property type="project" value="TreeGrafter"/>
</dbReference>
<reference evidence="1 2" key="1">
    <citation type="submission" date="2017-05" db="EMBL/GenBank/DDBJ databases">
        <title>Vagococcus spp. assemblies.</title>
        <authorList>
            <person name="Gulvik C.A."/>
        </authorList>
    </citation>
    <scope>NUCLEOTIDE SEQUENCE [LARGE SCALE GENOMIC DNA]</scope>
    <source>
        <strain evidence="1 2">CCUG 51432</strain>
    </source>
</reference>
<accession>A0A430B4C5</accession>
<dbReference type="SFLD" id="SFLDS00003">
    <property type="entry name" value="Haloacid_Dehalogenase"/>
    <property type="match status" value="1"/>
</dbReference>
<keyword evidence="2" id="KW-1185">Reference proteome</keyword>
<dbReference type="EMBL" id="NGKA01000002">
    <property type="protein sequence ID" value="RSU15052.1"/>
    <property type="molecule type" value="Genomic_DNA"/>
</dbReference>
<dbReference type="Proteomes" id="UP000287605">
    <property type="component" value="Unassembled WGS sequence"/>
</dbReference>
<dbReference type="InterPro" id="IPR023214">
    <property type="entry name" value="HAD_sf"/>
</dbReference>
<dbReference type="GO" id="GO:0016791">
    <property type="term" value="F:phosphatase activity"/>
    <property type="evidence" value="ECO:0007669"/>
    <property type="project" value="TreeGrafter"/>
</dbReference>
<dbReference type="InterPro" id="IPR006379">
    <property type="entry name" value="HAD-SF_hydro_IIB"/>
</dbReference>
<dbReference type="Pfam" id="PF08282">
    <property type="entry name" value="Hydrolase_3"/>
    <property type="match status" value="1"/>
</dbReference>
<dbReference type="NCBIfam" id="TIGR00099">
    <property type="entry name" value="Cof-subfamily"/>
    <property type="match status" value="1"/>
</dbReference>
<dbReference type="PROSITE" id="PS01229">
    <property type="entry name" value="COF_2"/>
    <property type="match status" value="1"/>
</dbReference>
<dbReference type="PROSITE" id="PS01228">
    <property type="entry name" value="COF_1"/>
    <property type="match status" value="1"/>
</dbReference>
<dbReference type="InterPro" id="IPR000150">
    <property type="entry name" value="Cof"/>
</dbReference>
<dbReference type="Gene3D" id="3.30.1240.10">
    <property type="match status" value="1"/>
</dbReference>
<evidence type="ECO:0000313" key="1">
    <source>
        <dbReference type="EMBL" id="RSU15052.1"/>
    </source>
</evidence>
<dbReference type="PANTHER" id="PTHR10000:SF25">
    <property type="entry name" value="PHOSPHATASE YKRA-RELATED"/>
    <property type="match status" value="1"/>
</dbReference>
<sequence length="256" mass="28404">MTKKLIAFDLDGTLLNDQRQVTERNKKLIRQLQAEGHFVMIATGRSLSTSRGVIEESGIHHYALCNGGYAFVNHQLSYEKPLPKSDLVELMSLCNEWQLDAIYHSIEGIKSNRKLLDPVLKARLKAMYGAELGQGVDIEQDTIFQATIYITVEQQKKFEKNLDRVRLTRWGDGADAIPASSSKAKTIHVLAQKHGIKPKNIITFGDGENDIEMLKEAGTGIAMANASAMVKASADIVTKSNEEDGIYCALKELELI</sequence>
<comment type="caution">
    <text evidence="1">The sequence shown here is derived from an EMBL/GenBank/DDBJ whole genome shotgun (WGS) entry which is preliminary data.</text>
</comment>